<dbReference type="AlphaFoldDB" id="A0A4Z0Z2U1"/>
<proteinExistence type="predicted"/>
<protein>
    <recommendedName>
        <fullName evidence="2">Clr5 domain-containing protein</fullName>
    </recommendedName>
</protein>
<evidence type="ECO:0000259" key="2">
    <source>
        <dbReference type="Pfam" id="PF14420"/>
    </source>
</evidence>
<evidence type="ECO:0000313" key="3">
    <source>
        <dbReference type="EMBL" id="TGJ86528.1"/>
    </source>
</evidence>
<evidence type="ECO:0000313" key="4">
    <source>
        <dbReference type="Proteomes" id="UP000297716"/>
    </source>
</evidence>
<sequence>MPSPMTQVVNTDPLMHTCIGEEETVEAPKNNRMNMKIWDEHRPTLEKLYVVENNPLDTVMKVMKDNVGFIATTKQWYLGERWGWKKYKQGGQDKPKKSSGRRRKHRSRNGSSKSNEEGFAVSSNESEVSSRDIASLRMSLSQLFSNQGSDEESLGILKGGNPRDISRCLRCCFRWFDKEINTFEAQFALPYGEASEAKTYSLDGKYDIDAPVFIYFLDRYIASLGSPPNQYDWDVMAKGIRFCPIKMLFTMSTLIVVVVSNAVTNAKRLHQKDILFPHILNAAKFGIDQIRQNGWRDEKLMAEFCEEFETILGDHAKYGNAINAAVLTYGKQKWSEAQANEELGFGVGAGYQDEWAGILPEDMQDGGGMFSVDGYHLIGMG</sequence>
<accession>A0A4Z0Z2U1</accession>
<gene>
    <name evidence="3" type="ORF">E0Z10_g2259</name>
</gene>
<dbReference type="EMBL" id="SKBN01000026">
    <property type="protein sequence ID" value="TGJ86528.1"/>
    <property type="molecule type" value="Genomic_DNA"/>
</dbReference>
<name>A0A4Z0Z2U1_9PEZI</name>
<dbReference type="PANTHER" id="PTHR38788">
    <property type="entry name" value="CLR5 DOMAIN-CONTAINING PROTEIN"/>
    <property type="match status" value="1"/>
</dbReference>
<dbReference type="Proteomes" id="UP000297716">
    <property type="component" value="Unassembled WGS sequence"/>
</dbReference>
<feature type="domain" description="Clr5" evidence="2">
    <location>
        <begin position="36"/>
        <end position="86"/>
    </location>
</feature>
<comment type="caution">
    <text evidence="3">The sequence shown here is derived from an EMBL/GenBank/DDBJ whole genome shotgun (WGS) entry which is preliminary data.</text>
</comment>
<dbReference type="InterPro" id="IPR025676">
    <property type="entry name" value="Clr5_dom"/>
</dbReference>
<feature type="region of interest" description="Disordered" evidence="1">
    <location>
        <begin position="87"/>
        <end position="123"/>
    </location>
</feature>
<reference evidence="3 4" key="1">
    <citation type="submission" date="2019-03" db="EMBL/GenBank/DDBJ databases">
        <title>Draft genome sequence of Xylaria hypoxylon DSM 108379, a ubiquitous saprotrophic-parasitic fungi on hardwood.</title>
        <authorList>
            <person name="Buettner E."/>
            <person name="Leonhardt S."/>
            <person name="Gebauer A.M."/>
            <person name="Liers C."/>
            <person name="Hofrichter M."/>
            <person name="Kellner H."/>
        </authorList>
    </citation>
    <scope>NUCLEOTIDE SEQUENCE [LARGE SCALE GENOMIC DNA]</scope>
    <source>
        <strain evidence="3 4">DSM 108379</strain>
    </source>
</reference>
<evidence type="ECO:0000256" key="1">
    <source>
        <dbReference type="SAM" id="MobiDB-lite"/>
    </source>
</evidence>
<organism evidence="3 4">
    <name type="scientific">Xylaria hypoxylon</name>
    <dbReference type="NCBI Taxonomy" id="37992"/>
    <lineage>
        <taxon>Eukaryota</taxon>
        <taxon>Fungi</taxon>
        <taxon>Dikarya</taxon>
        <taxon>Ascomycota</taxon>
        <taxon>Pezizomycotina</taxon>
        <taxon>Sordariomycetes</taxon>
        <taxon>Xylariomycetidae</taxon>
        <taxon>Xylariales</taxon>
        <taxon>Xylariaceae</taxon>
        <taxon>Xylaria</taxon>
    </lineage>
</organism>
<dbReference type="OrthoDB" id="5308957at2759"/>
<dbReference type="PANTHER" id="PTHR38788:SF3">
    <property type="entry name" value="CLR5 DOMAIN-CONTAINING PROTEIN"/>
    <property type="match status" value="1"/>
</dbReference>
<feature type="compositionally biased region" description="Basic residues" evidence="1">
    <location>
        <begin position="97"/>
        <end position="108"/>
    </location>
</feature>
<keyword evidence="4" id="KW-1185">Reference proteome</keyword>
<dbReference type="Pfam" id="PF14420">
    <property type="entry name" value="Clr5"/>
    <property type="match status" value="1"/>
</dbReference>